<organism evidence="1 2">
    <name type="scientific">Pluteus cervinus</name>
    <dbReference type="NCBI Taxonomy" id="181527"/>
    <lineage>
        <taxon>Eukaryota</taxon>
        <taxon>Fungi</taxon>
        <taxon>Dikarya</taxon>
        <taxon>Basidiomycota</taxon>
        <taxon>Agaricomycotina</taxon>
        <taxon>Agaricomycetes</taxon>
        <taxon>Agaricomycetidae</taxon>
        <taxon>Agaricales</taxon>
        <taxon>Pluteineae</taxon>
        <taxon>Pluteaceae</taxon>
        <taxon>Pluteus</taxon>
    </lineage>
</organism>
<name>A0ACD3A404_9AGAR</name>
<accession>A0ACD3A404</accession>
<keyword evidence="2" id="KW-1185">Reference proteome</keyword>
<protein>
    <submittedName>
        <fullName evidence="1">Uncharacterized protein</fullName>
    </submittedName>
</protein>
<dbReference type="EMBL" id="ML208828">
    <property type="protein sequence ID" value="TFK60119.1"/>
    <property type="molecule type" value="Genomic_DNA"/>
</dbReference>
<dbReference type="Proteomes" id="UP000308600">
    <property type="component" value="Unassembled WGS sequence"/>
</dbReference>
<evidence type="ECO:0000313" key="2">
    <source>
        <dbReference type="Proteomes" id="UP000308600"/>
    </source>
</evidence>
<reference evidence="1 2" key="1">
    <citation type="journal article" date="2019" name="Nat. Ecol. Evol.">
        <title>Megaphylogeny resolves global patterns of mushroom evolution.</title>
        <authorList>
            <person name="Varga T."/>
            <person name="Krizsan K."/>
            <person name="Foldi C."/>
            <person name="Dima B."/>
            <person name="Sanchez-Garcia M."/>
            <person name="Sanchez-Ramirez S."/>
            <person name="Szollosi G.J."/>
            <person name="Szarkandi J.G."/>
            <person name="Papp V."/>
            <person name="Albert L."/>
            <person name="Andreopoulos W."/>
            <person name="Angelini C."/>
            <person name="Antonin V."/>
            <person name="Barry K.W."/>
            <person name="Bougher N.L."/>
            <person name="Buchanan P."/>
            <person name="Buyck B."/>
            <person name="Bense V."/>
            <person name="Catcheside P."/>
            <person name="Chovatia M."/>
            <person name="Cooper J."/>
            <person name="Damon W."/>
            <person name="Desjardin D."/>
            <person name="Finy P."/>
            <person name="Geml J."/>
            <person name="Haridas S."/>
            <person name="Hughes K."/>
            <person name="Justo A."/>
            <person name="Karasinski D."/>
            <person name="Kautmanova I."/>
            <person name="Kiss B."/>
            <person name="Kocsube S."/>
            <person name="Kotiranta H."/>
            <person name="LaButti K.M."/>
            <person name="Lechner B.E."/>
            <person name="Liimatainen K."/>
            <person name="Lipzen A."/>
            <person name="Lukacs Z."/>
            <person name="Mihaltcheva S."/>
            <person name="Morgado L.N."/>
            <person name="Niskanen T."/>
            <person name="Noordeloos M.E."/>
            <person name="Ohm R.A."/>
            <person name="Ortiz-Santana B."/>
            <person name="Ovrebo C."/>
            <person name="Racz N."/>
            <person name="Riley R."/>
            <person name="Savchenko A."/>
            <person name="Shiryaev A."/>
            <person name="Soop K."/>
            <person name="Spirin V."/>
            <person name="Szebenyi C."/>
            <person name="Tomsovsky M."/>
            <person name="Tulloss R.E."/>
            <person name="Uehling J."/>
            <person name="Grigoriev I.V."/>
            <person name="Vagvolgyi C."/>
            <person name="Papp T."/>
            <person name="Martin F.M."/>
            <person name="Miettinen O."/>
            <person name="Hibbett D.S."/>
            <person name="Nagy L.G."/>
        </authorList>
    </citation>
    <scope>NUCLEOTIDE SEQUENCE [LARGE SCALE GENOMIC DNA]</scope>
    <source>
        <strain evidence="1 2">NL-1719</strain>
    </source>
</reference>
<proteinExistence type="predicted"/>
<sequence length="151" mass="17529">MLLKAVDMATAYLELPTNQAVSIPHPLVIPECSPTMRRDFVYRRILVKGRPRDNKGSPAARLTRVSDPFNNEQTTNECWPKRMAYTSLCSVCDTRRRREDPRGLLSILQRAFNLRVYKYVTHHNHPTPTVIAGTIRYDKLDVCISWVRCNW</sequence>
<gene>
    <name evidence="1" type="ORF">BDN72DRAFT_549926</name>
</gene>
<evidence type="ECO:0000313" key="1">
    <source>
        <dbReference type="EMBL" id="TFK60119.1"/>
    </source>
</evidence>